<feature type="region of interest" description="Disordered" evidence="1">
    <location>
        <begin position="1"/>
        <end position="20"/>
    </location>
</feature>
<reference evidence="2" key="1">
    <citation type="submission" date="2014-09" db="EMBL/GenBank/DDBJ databases">
        <authorList>
            <person name="Magalhaes I.L.F."/>
            <person name="Oliveira U."/>
            <person name="Santos F.R."/>
            <person name="Vidigal T.H.D.A."/>
            <person name="Brescovit A.D."/>
            <person name="Santos A.J."/>
        </authorList>
    </citation>
    <scope>NUCLEOTIDE SEQUENCE</scope>
    <source>
        <tissue evidence="2">Shoot tissue taken approximately 20 cm above the soil surface</tissue>
    </source>
</reference>
<dbReference type="EMBL" id="GBRH01211466">
    <property type="protein sequence ID" value="JAD86429.1"/>
    <property type="molecule type" value="Transcribed_RNA"/>
</dbReference>
<organism evidence="2">
    <name type="scientific">Arundo donax</name>
    <name type="common">Giant reed</name>
    <name type="synonym">Donax arundinaceus</name>
    <dbReference type="NCBI Taxonomy" id="35708"/>
    <lineage>
        <taxon>Eukaryota</taxon>
        <taxon>Viridiplantae</taxon>
        <taxon>Streptophyta</taxon>
        <taxon>Embryophyta</taxon>
        <taxon>Tracheophyta</taxon>
        <taxon>Spermatophyta</taxon>
        <taxon>Magnoliopsida</taxon>
        <taxon>Liliopsida</taxon>
        <taxon>Poales</taxon>
        <taxon>Poaceae</taxon>
        <taxon>PACMAD clade</taxon>
        <taxon>Arundinoideae</taxon>
        <taxon>Arundineae</taxon>
        <taxon>Arundo</taxon>
    </lineage>
</organism>
<feature type="region of interest" description="Disordered" evidence="1">
    <location>
        <begin position="33"/>
        <end position="83"/>
    </location>
</feature>
<evidence type="ECO:0000313" key="2">
    <source>
        <dbReference type="EMBL" id="JAD86429.1"/>
    </source>
</evidence>
<dbReference type="AlphaFoldDB" id="A0A0A9DCV2"/>
<reference evidence="2" key="2">
    <citation type="journal article" date="2015" name="Data Brief">
        <title>Shoot transcriptome of the giant reed, Arundo donax.</title>
        <authorList>
            <person name="Barrero R.A."/>
            <person name="Guerrero F.D."/>
            <person name="Moolhuijzen P."/>
            <person name="Goolsby J.A."/>
            <person name="Tidwell J."/>
            <person name="Bellgard S.E."/>
            <person name="Bellgard M.I."/>
        </authorList>
    </citation>
    <scope>NUCLEOTIDE SEQUENCE</scope>
    <source>
        <tissue evidence="2">Shoot tissue taken approximately 20 cm above the soil surface</tissue>
    </source>
</reference>
<sequence length="83" mass="9154">MEESQLPSDKPASEQTVAADDNVLKKFVEIPVQSDHSKASREQSSLYTEEKVLRPQTSGHKYPSASLLNSTESHGPLLLLPSY</sequence>
<accession>A0A0A9DCV2</accession>
<proteinExistence type="predicted"/>
<evidence type="ECO:0000256" key="1">
    <source>
        <dbReference type="SAM" id="MobiDB-lite"/>
    </source>
</evidence>
<name>A0A0A9DCV2_ARUDO</name>
<protein>
    <submittedName>
        <fullName evidence="2">Uncharacterized protein</fullName>
    </submittedName>
</protein>